<dbReference type="EMBL" id="CACVKT020003265">
    <property type="protein sequence ID" value="CAC5382870.1"/>
    <property type="molecule type" value="Genomic_DNA"/>
</dbReference>
<dbReference type="CDD" id="cd01647">
    <property type="entry name" value="RT_LTR"/>
    <property type="match status" value="1"/>
</dbReference>
<dbReference type="Gene3D" id="3.10.10.10">
    <property type="entry name" value="HIV Type 1 Reverse Transcriptase, subunit A, domain 1"/>
    <property type="match status" value="1"/>
</dbReference>
<dbReference type="InterPro" id="IPR043502">
    <property type="entry name" value="DNA/RNA_pol_sf"/>
</dbReference>
<reference evidence="2 3" key="1">
    <citation type="submission" date="2020-06" db="EMBL/GenBank/DDBJ databases">
        <authorList>
            <person name="Li R."/>
            <person name="Bekaert M."/>
        </authorList>
    </citation>
    <scope>NUCLEOTIDE SEQUENCE [LARGE SCALE GENOMIC DNA]</scope>
    <source>
        <strain evidence="3">wild</strain>
    </source>
</reference>
<gene>
    <name evidence="2" type="ORF">MCOR_18661</name>
</gene>
<evidence type="ECO:0000313" key="3">
    <source>
        <dbReference type="Proteomes" id="UP000507470"/>
    </source>
</evidence>
<feature type="domain" description="Reverse transcriptase" evidence="1">
    <location>
        <begin position="215"/>
        <end position="327"/>
    </location>
</feature>
<keyword evidence="3" id="KW-1185">Reference proteome</keyword>
<dbReference type="OrthoDB" id="6776789at2759"/>
<evidence type="ECO:0000313" key="2">
    <source>
        <dbReference type="EMBL" id="CAC5382870.1"/>
    </source>
</evidence>
<name>A0A6J8BI52_MYTCO</name>
<accession>A0A6J8BI52</accession>
<dbReference type="Gene3D" id="3.30.70.270">
    <property type="match status" value="1"/>
</dbReference>
<dbReference type="PANTHER" id="PTHR37984:SF8">
    <property type="entry name" value="CCHC-TYPE DOMAIN-CONTAINING PROTEIN"/>
    <property type="match status" value="1"/>
</dbReference>
<dbReference type="SUPFAM" id="SSF56672">
    <property type="entry name" value="DNA/RNA polymerases"/>
    <property type="match status" value="1"/>
</dbReference>
<sequence>MNIGEDPNINSINRKKIYSKQTPKISYPQKYEQGARPKYKQDKAKVHVCQRCVYDHNAGSYCPDKDFIRMKTNNLLSKPDSRLKSFSGHSIECDGRITLPVTLKNQKHDVEFYVANTKSQSVLGAATCSEIGLIKREYTLEAKYSDLFTGLGCLPGIHKIHVDDSSTPVVHPPRKVPVSLKGRIKTELDRMLKLGVIIRQKEPTAWVSSMVTVVKSNGDVRICIDPKDLNNAISREHYPMKTVEEVVVANIPNAKVFSKIDAKSGFWHLKLDEDSSKLTCFNTPFGRYRFLRAPFGIKTIPEIFQRVMTEIMENIEGTEVIVDDILIWGFTIQ</sequence>
<dbReference type="Proteomes" id="UP000507470">
    <property type="component" value="Unassembled WGS sequence"/>
</dbReference>
<dbReference type="InterPro" id="IPR050951">
    <property type="entry name" value="Retrovirus_Pol_polyprotein"/>
</dbReference>
<dbReference type="PANTHER" id="PTHR37984">
    <property type="entry name" value="PROTEIN CBG26694"/>
    <property type="match status" value="1"/>
</dbReference>
<evidence type="ECO:0000259" key="1">
    <source>
        <dbReference type="Pfam" id="PF00078"/>
    </source>
</evidence>
<organism evidence="2 3">
    <name type="scientific">Mytilus coruscus</name>
    <name type="common">Sea mussel</name>
    <dbReference type="NCBI Taxonomy" id="42192"/>
    <lineage>
        <taxon>Eukaryota</taxon>
        <taxon>Metazoa</taxon>
        <taxon>Spiralia</taxon>
        <taxon>Lophotrochozoa</taxon>
        <taxon>Mollusca</taxon>
        <taxon>Bivalvia</taxon>
        <taxon>Autobranchia</taxon>
        <taxon>Pteriomorphia</taxon>
        <taxon>Mytilida</taxon>
        <taxon>Mytiloidea</taxon>
        <taxon>Mytilidae</taxon>
        <taxon>Mytilinae</taxon>
        <taxon>Mytilus</taxon>
    </lineage>
</organism>
<dbReference type="InterPro" id="IPR043128">
    <property type="entry name" value="Rev_trsase/Diguanyl_cyclase"/>
</dbReference>
<dbReference type="Pfam" id="PF00078">
    <property type="entry name" value="RVT_1"/>
    <property type="match status" value="1"/>
</dbReference>
<dbReference type="InterPro" id="IPR000477">
    <property type="entry name" value="RT_dom"/>
</dbReference>
<proteinExistence type="predicted"/>
<protein>
    <recommendedName>
        <fullName evidence="1">Reverse transcriptase domain-containing protein</fullName>
    </recommendedName>
</protein>
<dbReference type="AlphaFoldDB" id="A0A6J8BI52"/>